<dbReference type="EMBL" id="CM046388">
    <property type="protein sequence ID" value="KAI8573775.1"/>
    <property type="molecule type" value="Genomic_DNA"/>
</dbReference>
<sequence>MATSPSKDSNPSNKPTTSLPPKRGQIKARIFESLVKTISSVASKTGEALGRIRKEGGGSGSGSNSDSPPPSTYNSDMN</sequence>
<name>A0ACC0Q7Q8_RHOML</name>
<proteinExistence type="predicted"/>
<dbReference type="Proteomes" id="UP001062846">
    <property type="component" value="Chromosome 1"/>
</dbReference>
<protein>
    <submittedName>
        <fullName evidence="1">Uncharacterized protein</fullName>
    </submittedName>
</protein>
<gene>
    <name evidence="1" type="ORF">RHMOL_Rhmol01G0302200</name>
</gene>
<reference evidence="1" key="1">
    <citation type="submission" date="2022-02" db="EMBL/GenBank/DDBJ databases">
        <title>Plant Genome Project.</title>
        <authorList>
            <person name="Zhang R.-G."/>
        </authorList>
    </citation>
    <scope>NUCLEOTIDE SEQUENCE</scope>
    <source>
        <strain evidence="1">AT1</strain>
    </source>
</reference>
<organism evidence="1 2">
    <name type="scientific">Rhododendron molle</name>
    <name type="common">Chinese azalea</name>
    <name type="synonym">Azalea mollis</name>
    <dbReference type="NCBI Taxonomy" id="49168"/>
    <lineage>
        <taxon>Eukaryota</taxon>
        <taxon>Viridiplantae</taxon>
        <taxon>Streptophyta</taxon>
        <taxon>Embryophyta</taxon>
        <taxon>Tracheophyta</taxon>
        <taxon>Spermatophyta</taxon>
        <taxon>Magnoliopsida</taxon>
        <taxon>eudicotyledons</taxon>
        <taxon>Gunneridae</taxon>
        <taxon>Pentapetalae</taxon>
        <taxon>asterids</taxon>
        <taxon>Ericales</taxon>
        <taxon>Ericaceae</taxon>
        <taxon>Ericoideae</taxon>
        <taxon>Rhodoreae</taxon>
        <taxon>Rhododendron</taxon>
    </lineage>
</organism>
<comment type="caution">
    <text evidence="1">The sequence shown here is derived from an EMBL/GenBank/DDBJ whole genome shotgun (WGS) entry which is preliminary data.</text>
</comment>
<keyword evidence="2" id="KW-1185">Reference proteome</keyword>
<accession>A0ACC0Q7Q8</accession>
<evidence type="ECO:0000313" key="2">
    <source>
        <dbReference type="Proteomes" id="UP001062846"/>
    </source>
</evidence>
<evidence type="ECO:0000313" key="1">
    <source>
        <dbReference type="EMBL" id="KAI8573775.1"/>
    </source>
</evidence>